<organism evidence="1">
    <name type="scientific">uncultured Thermomicrobiales bacterium</name>
    <dbReference type="NCBI Taxonomy" id="1645740"/>
    <lineage>
        <taxon>Bacteria</taxon>
        <taxon>Pseudomonadati</taxon>
        <taxon>Thermomicrobiota</taxon>
        <taxon>Thermomicrobia</taxon>
        <taxon>Thermomicrobiales</taxon>
        <taxon>environmental samples</taxon>
    </lineage>
</organism>
<name>A0A6J4VLL4_9BACT</name>
<sequence>MRSSEPIRVALPQCGRRSLVRGWHKVSVEQVVDRYRFHLGNQRCAGATLR</sequence>
<dbReference type="EMBL" id="CADCWF010000357">
    <property type="protein sequence ID" value="CAA9582820.1"/>
    <property type="molecule type" value="Genomic_DNA"/>
</dbReference>
<dbReference type="AlphaFoldDB" id="A0A6J4VLL4"/>
<reference evidence="1" key="1">
    <citation type="submission" date="2020-02" db="EMBL/GenBank/DDBJ databases">
        <authorList>
            <person name="Meier V. D."/>
        </authorList>
    </citation>
    <scope>NUCLEOTIDE SEQUENCE</scope>
    <source>
        <strain evidence="1">AVDCRST_MAG59</strain>
    </source>
</reference>
<evidence type="ECO:0000313" key="1">
    <source>
        <dbReference type="EMBL" id="CAA9582820.1"/>
    </source>
</evidence>
<protein>
    <submittedName>
        <fullName evidence="1">Uncharacterized protein</fullName>
    </submittedName>
</protein>
<proteinExistence type="predicted"/>
<accession>A0A6J4VLL4</accession>
<gene>
    <name evidence="1" type="ORF">AVDCRST_MAG59-5022</name>
</gene>